<sequence length="124" mass="13933">MGMRDGSIVGGEEQPPVQFDLNGGRYQSPLVLLVHGRHLIILRRSSNRCGTIASRVECSRLCRQAVHSFAAGFVRLPRSRNSITEIKLTPHSAYHVAQAERSQRYVYGTTGLDRDELLRNRTNT</sequence>
<proteinExistence type="predicted"/>
<gene>
    <name evidence="1" type="ORF">EVAR_24479_1</name>
</gene>
<dbReference type="Proteomes" id="UP000299102">
    <property type="component" value="Unassembled WGS sequence"/>
</dbReference>
<accession>A0A4C1WWJ7</accession>
<dbReference type="EMBL" id="BGZK01000664">
    <property type="protein sequence ID" value="GBP55283.1"/>
    <property type="molecule type" value="Genomic_DNA"/>
</dbReference>
<keyword evidence="2" id="KW-1185">Reference proteome</keyword>
<name>A0A4C1WWJ7_EUMVA</name>
<reference evidence="1 2" key="1">
    <citation type="journal article" date="2019" name="Commun. Biol.">
        <title>The bagworm genome reveals a unique fibroin gene that provides high tensile strength.</title>
        <authorList>
            <person name="Kono N."/>
            <person name="Nakamura H."/>
            <person name="Ohtoshi R."/>
            <person name="Tomita M."/>
            <person name="Numata K."/>
            <person name="Arakawa K."/>
        </authorList>
    </citation>
    <scope>NUCLEOTIDE SEQUENCE [LARGE SCALE GENOMIC DNA]</scope>
</reference>
<organism evidence="1 2">
    <name type="scientific">Eumeta variegata</name>
    <name type="common">Bagworm moth</name>
    <name type="synonym">Eumeta japonica</name>
    <dbReference type="NCBI Taxonomy" id="151549"/>
    <lineage>
        <taxon>Eukaryota</taxon>
        <taxon>Metazoa</taxon>
        <taxon>Ecdysozoa</taxon>
        <taxon>Arthropoda</taxon>
        <taxon>Hexapoda</taxon>
        <taxon>Insecta</taxon>
        <taxon>Pterygota</taxon>
        <taxon>Neoptera</taxon>
        <taxon>Endopterygota</taxon>
        <taxon>Lepidoptera</taxon>
        <taxon>Glossata</taxon>
        <taxon>Ditrysia</taxon>
        <taxon>Tineoidea</taxon>
        <taxon>Psychidae</taxon>
        <taxon>Oiketicinae</taxon>
        <taxon>Eumeta</taxon>
    </lineage>
</organism>
<evidence type="ECO:0000313" key="1">
    <source>
        <dbReference type="EMBL" id="GBP55283.1"/>
    </source>
</evidence>
<evidence type="ECO:0000313" key="2">
    <source>
        <dbReference type="Proteomes" id="UP000299102"/>
    </source>
</evidence>
<comment type="caution">
    <text evidence="1">The sequence shown here is derived from an EMBL/GenBank/DDBJ whole genome shotgun (WGS) entry which is preliminary data.</text>
</comment>
<protein>
    <submittedName>
        <fullName evidence="1">Uncharacterized protein</fullName>
    </submittedName>
</protein>
<dbReference type="AlphaFoldDB" id="A0A4C1WWJ7"/>